<dbReference type="EMBL" id="LGTC01000001">
    <property type="protein sequence ID" value="KNY29598.1"/>
    <property type="molecule type" value="Genomic_DNA"/>
</dbReference>
<dbReference type="PATRIC" id="fig|398512.5.peg.5109"/>
<keyword evidence="1" id="KW-0732">Signal</keyword>
<dbReference type="PROSITE" id="PS51257">
    <property type="entry name" value="PROKAR_LIPOPROTEIN"/>
    <property type="match status" value="1"/>
</dbReference>
<sequence precursor="true">MRIATLFVLSIISFSFVVQGCNQYNSFSPEISPIKSGQIVSESEVTPRPSVTNLPYSSTPTPLNIPKVECSNDKDDDGINDLADIVEGAKKDAENKPVYRSEYYSGGYPPDSEGVCTDVIWRAFRNAGYELKDMVDKDIKSNKKQYPAVEGKPDPNIDFRRVRNLKVFFSKYAKKLTTEIKPNDIQSLQEWQGGDIVTFSSPEHIAIVSDKRNSHGIPYLIHNAGPYTMEVDNLMTWISGISGHFRFPNVR</sequence>
<reference evidence="3" key="1">
    <citation type="submission" date="2015-07" db="EMBL/GenBank/DDBJ databases">
        <title>Near-Complete Genome Sequence of the Cellulolytic Bacterium Bacteroides (Pseudobacteroides) cellulosolvens ATCC 35603.</title>
        <authorList>
            <person name="Dassa B."/>
            <person name="Utturkar S.M."/>
            <person name="Klingeman D.M."/>
            <person name="Hurt R.A."/>
            <person name="Keller M."/>
            <person name="Xu J."/>
            <person name="Reddy Y.H.K."/>
            <person name="Borovok I."/>
            <person name="Grinberg I.R."/>
            <person name="Lamed R."/>
            <person name="Zhivin O."/>
            <person name="Bayer E.A."/>
            <person name="Brown S.D."/>
        </authorList>
    </citation>
    <scope>NUCLEOTIDE SEQUENCE [LARGE SCALE GENOMIC DNA]</scope>
    <source>
        <strain evidence="3">DSM 2933</strain>
    </source>
</reference>
<evidence type="ECO:0008006" key="4">
    <source>
        <dbReference type="Google" id="ProtNLM"/>
    </source>
</evidence>
<dbReference type="OrthoDB" id="114026at2"/>
<gene>
    <name evidence="2" type="ORF">Bccel_4872</name>
</gene>
<keyword evidence="3" id="KW-1185">Reference proteome</keyword>
<evidence type="ECO:0000313" key="2">
    <source>
        <dbReference type="EMBL" id="KNY29598.1"/>
    </source>
</evidence>
<dbReference type="Pfam" id="PF06940">
    <property type="entry name" value="DUF1287"/>
    <property type="match status" value="1"/>
</dbReference>
<feature type="chain" id="PRO_5005566299" description="DUF1287 domain-containing protein" evidence="1">
    <location>
        <begin position="21"/>
        <end position="251"/>
    </location>
</feature>
<dbReference type="AlphaFoldDB" id="A0A0L6JUU4"/>
<comment type="caution">
    <text evidence="2">The sequence shown here is derived from an EMBL/GenBank/DDBJ whole genome shotgun (WGS) entry which is preliminary data.</text>
</comment>
<dbReference type="eggNOG" id="COG3738">
    <property type="taxonomic scope" value="Bacteria"/>
</dbReference>
<accession>A0A0L6JUU4</accession>
<proteinExistence type="predicted"/>
<dbReference type="Proteomes" id="UP000036923">
    <property type="component" value="Unassembled WGS sequence"/>
</dbReference>
<dbReference type="RefSeq" id="WP_050753776.1">
    <property type="nucleotide sequence ID" value="NZ_JQKC01000001.1"/>
</dbReference>
<organism evidence="2 3">
    <name type="scientific">Pseudobacteroides cellulosolvens ATCC 35603 = DSM 2933</name>
    <dbReference type="NCBI Taxonomy" id="398512"/>
    <lineage>
        <taxon>Bacteria</taxon>
        <taxon>Bacillati</taxon>
        <taxon>Bacillota</taxon>
        <taxon>Clostridia</taxon>
        <taxon>Eubacteriales</taxon>
        <taxon>Oscillospiraceae</taxon>
        <taxon>Pseudobacteroides</taxon>
    </lineage>
</organism>
<feature type="signal peptide" evidence="1">
    <location>
        <begin position="1"/>
        <end position="20"/>
    </location>
</feature>
<dbReference type="InterPro" id="IPR009706">
    <property type="entry name" value="DUF1287"/>
</dbReference>
<name>A0A0L6JUU4_9FIRM</name>
<protein>
    <recommendedName>
        <fullName evidence="4">DUF1287 domain-containing protein</fullName>
    </recommendedName>
</protein>
<evidence type="ECO:0000256" key="1">
    <source>
        <dbReference type="SAM" id="SignalP"/>
    </source>
</evidence>
<evidence type="ECO:0000313" key="3">
    <source>
        <dbReference type="Proteomes" id="UP000036923"/>
    </source>
</evidence>